<gene>
    <name evidence="1" type="ORF">OLEA9_A104150</name>
</gene>
<comment type="caution">
    <text evidence="1">The sequence shown here is derived from an EMBL/GenBank/DDBJ whole genome shotgun (WGS) entry which is preliminary data.</text>
</comment>
<organism evidence="1 2">
    <name type="scientific">Olea europaea subsp. europaea</name>
    <dbReference type="NCBI Taxonomy" id="158383"/>
    <lineage>
        <taxon>Eukaryota</taxon>
        <taxon>Viridiplantae</taxon>
        <taxon>Streptophyta</taxon>
        <taxon>Embryophyta</taxon>
        <taxon>Tracheophyta</taxon>
        <taxon>Spermatophyta</taxon>
        <taxon>Magnoliopsida</taxon>
        <taxon>eudicotyledons</taxon>
        <taxon>Gunneridae</taxon>
        <taxon>Pentapetalae</taxon>
        <taxon>asterids</taxon>
        <taxon>lamiids</taxon>
        <taxon>Lamiales</taxon>
        <taxon>Oleaceae</taxon>
        <taxon>Oleeae</taxon>
        <taxon>Olea</taxon>
    </lineage>
</organism>
<proteinExistence type="predicted"/>
<dbReference type="AlphaFoldDB" id="A0A8S0QZ05"/>
<evidence type="ECO:0000313" key="1">
    <source>
        <dbReference type="EMBL" id="CAA2971190.1"/>
    </source>
</evidence>
<evidence type="ECO:0000313" key="2">
    <source>
        <dbReference type="Proteomes" id="UP000594638"/>
    </source>
</evidence>
<protein>
    <submittedName>
        <fullName evidence="1">Uncharacterized protein</fullName>
    </submittedName>
</protein>
<reference evidence="1 2" key="1">
    <citation type="submission" date="2019-12" db="EMBL/GenBank/DDBJ databases">
        <authorList>
            <person name="Alioto T."/>
            <person name="Alioto T."/>
            <person name="Gomez Garrido J."/>
        </authorList>
    </citation>
    <scope>NUCLEOTIDE SEQUENCE [LARGE SCALE GENOMIC DNA]</scope>
</reference>
<keyword evidence="2" id="KW-1185">Reference proteome</keyword>
<accession>A0A8S0QZ05</accession>
<dbReference type="Proteomes" id="UP000594638">
    <property type="component" value="Unassembled WGS sequence"/>
</dbReference>
<dbReference type="Gramene" id="OE9A104150T1">
    <property type="protein sequence ID" value="OE9A104150C1"/>
    <property type="gene ID" value="OE9A104150"/>
</dbReference>
<sequence>MEEDGTVHKEEILHLVYNVASDDTLVTDFVPSHETTDAAAGTEVVPIEASPNANCEVPNIVRFDGINKNVGEIGLVHTASESLVENARMELSCSCNILGSDHGTKFSVSNSEDENIVLRNFDSMDSGTAHGSESINKQSFVSEREEVTTMEVDRVLGVKDEGLSIDLQSMTCSCNDKVLKSDGNFEIEMEYRNKMSYNEPTESADGGDNIVINEDELLKVKGLADTTNNQVILTGLKLNVSNTTKLTFYKK</sequence>
<name>A0A8S0QZ05_OLEEU</name>
<dbReference type="EMBL" id="CACTIH010002000">
    <property type="protein sequence ID" value="CAA2971190.1"/>
    <property type="molecule type" value="Genomic_DNA"/>
</dbReference>